<comment type="caution">
    <text evidence="9">The sequence shown here is derived from an EMBL/GenBank/DDBJ whole genome shotgun (WGS) entry which is preliminary data.</text>
</comment>
<keyword evidence="10" id="KW-1185">Reference proteome</keyword>
<dbReference type="EC" id="3.1.3.16" evidence="2"/>
<name>A0A1W0E492_9MICR</name>
<dbReference type="STRING" id="646526.A0A1W0E492"/>
<comment type="catalytic activity">
    <reaction evidence="6">
        <text>O-phospho-L-threonyl-[protein] + H2O = L-threonyl-[protein] + phosphate</text>
        <dbReference type="Rhea" id="RHEA:47004"/>
        <dbReference type="Rhea" id="RHEA-COMP:11060"/>
        <dbReference type="Rhea" id="RHEA-COMP:11605"/>
        <dbReference type="ChEBI" id="CHEBI:15377"/>
        <dbReference type="ChEBI" id="CHEBI:30013"/>
        <dbReference type="ChEBI" id="CHEBI:43474"/>
        <dbReference type="ChEBI" id="CHEBI:61977"/>
        <dbReference type="EC" id="3.1.3.16"/>
    </reaction>
</comment>
<dbReference type="CDD" id="cd07521">
    <property type="entry name" value="HAD_FCP1-like"/>
    <property type="match status" value="1"/>
</dbReference>
<accession>A0A1W0E492</accession>
<dbReference type="InterPro" id="IPR004274">
    <property type="entry name" value="FCP1_dom"/>
</dbReference>
<sequence>MDEDNSKDKFLEIEEETCKKVKLSTKKAVDNIVREYSADNSVKEHSADKNKDQQDFEEEIEEIFKSFEEEIADNESHLKESCSHSIVVQGLCAMCGDEIEDVSNFVSVVHNSDKVLQKYEDAYQTNLKHFFSLCKRNKMILLLDLDHTLVHVTLAKAKCDFSFVKDGVSFYAKTRPGLCEFLEEMHELFEMHVFTLGVREYANEICKNIDPDKKYFGDRIISRSENNGELKKSIKRILNIDKNVLVLDDSLATWRFVENVIVIAQFIYYEVDEFSDPTLVAKRKIREEKQNKRNETKNIALEGKKEINDFLAKECEKNDKEISNENASKIKRDYVQMQHKDLNFSCENIKKTFEKDETKKTVKKEDRELYKNIGVFKKIHSEFFSSNKKAIKNSEKCNNLDEFISVCEFSKLNILEGMSFGCSAELANYVIFMGGTVVPIQNLKSIENVYIVENKEMSKKFNVKNVRKEFLLDCLCNRRLEKIDAYFI</sequence>
<evidence type="ECO:0000313" key="10">
    <source>
        <dbReference type="Proteomes" id="UP000192758"/>
    </source>
</evidence>
<dbReference type="Proteomes" id="UP000192758">
    <property type="component" value="Unassembled WGS sequence"/>
</dbReference>
<dbReference type="InterPro" id="IPR023214">
    <property type="entry name" value="HAD_sf"/>
</dbReference>
<evidence type="ECO:0000256" key="3">
    <source>
        <dbReference type="ARBA" id="ARBA00022801"/>
    </source>
</evidence>
<dbReference type="VEuPathDB" id="MicrosporidiaDB:EHP00_1699"/>
<dbReference type="InterPro" id="IPR039189">
    <property type="entry name" value="Fcp1"/>
</dbReference>
<dbReference type="PROSITE" id="PS50172">
    <property type="entry name" value="BRCT"/>
    <property type="match status" value="1"/>
</dbReference>
<evidence type="ECO:0000256" key="5">
    <source>
        <dbReference type="ARBA" id="ARBA00047761"/>
    </source>
</evidence>
<evidence type="ECO:0000256" key="2">
    <source>
        <dbReference type="ARBA" id="ARBA00013081"/>
    </source>
</evidence>
<dbReference type="SMART" id="SM00577">
    <property type="entry name" value="CPDc"/>
    <property type="match status" value="1"/>
</dbReference>
<feature type="domain" description="FCP1 homology" evidence="8">
    <location>
        <begin position="134"/>
        <end position="289"/>
    </location>
</feature>
<keyword evidence="4" id="KW-0539">Nucleus</keyword>
<keyword evidence="3" id="KW-0378">Hydrolase</keyword>
<dbReference type="PROSITE" id="PS50969">
    <property type="entry name" value="FCP1"/>
    <property type="match status" value="1"/>
</dbReference>
<reference evidence="9 10" key="1">
    <citation type="journal article" date="2017" name="Environ. Microbiol.">
        <title>Decay of the glycolytic pathway and adaptation to intranuclear parasitism within Enterocytozoonidae microsporidia.</title>
        <authorList>
            <person name="Wiredu Boakye D."/>
            <person name="Jaroenlak P."/>
            <person name="Prachumwat A."/>
            <person name="Williams T.A."/>
            <person name="Bateman K.S."/>
            <person name="Itsathitphaisarn O."/>
            <person name="Sritunyalucksana K."/>
            <person name="Paszkiewicz K.H."/>
            <person name="Moore K.A."/>
            <person name="Stentiford G.D."/>
            <person name="Williams B.A."/>
        </authorList>
    </citation>
    <scope>NUCLEOTIDE SEQUENCE [LARGE SCALE GENOMIC DNA]</scope>
    <source>
        <strain evidence="9 10">TH1</strain>
    </source>
</reference>
<dbReference type="GO" id="GO:0008420">
    <property type="term" value="F:RNA polymerase II CTD heptapeptide repeat phosphatase activity"/>
    <property type="evidence" value="ECO:0007669"/>
    <property type="project" value="InterPro"/>
</dbReference>
<evidence type="ECO:0000256" key="6">
    <source>
        <dbReference type="ARBA" id="ARBA00048336"/>
    </source>
</evidence>
<dbReference type="EMBL" id="MNPJ01000023">
    <property type="protein sequence ID" value="OQS54041.1"/>
    <property type="molecule type" value="Genomic_DNA"/>
</dbReference>
<evidence type="ECO:0000259" key="7">
    <source>
        <dbReference type="PROSITE" id="PS50172"/>
    </source>
</evidence>
<comment type="subcellular location">
    <subcellularLocation>
        <location evidence="1">Nucleus</location>
    </subcellularLocation>
</comment>
<organism evidence="9 10">
    <name type="scientific">Ecytonucleospora hepatopenaei</name>
    <dbReference type="NCBI Taxonomy" id="646526"/>
    <lineage>
        <taxon>Eukaryota</taxon>
        <taxon>Fungi</taxon>
        <taxon>Fungi incertae sedis</taxon>
        <taxon>Microsporidia</taxon>
        <taxon>Enterocytozoonidae</taxon>
        <taxon>Ecytonucleospora</taxon>
    </lineage>
</organism>
<dbReference type="SUPFAM" id="SSF56784">
    <property type="entry name" value="HAD-like"/>
    <property type="match status" value="1"/>
</dbReference>
<dbReference type="GO" id="GO:0005634">
    <property type="term" value="C:nucleus"/>
    <property type="evidence" value="ECO:0007669"/>
    <property type="project" value="UniProtKB-SubCell"/>
</dbReference>
<feature type="domain" description="BRCT" evidence="7">
    <location>
        <begin position="410"/>
        <end position="488"/>
    </location>
</feature>
<dbReference type="Gene3D" id="3.40.50.1000">
    <property type="entry name" value="HAD superfamily/HAD-like"/>
    <property type="match status" value="1"/>
</dbReference>
<evidence type="ECO:0000256" key="4">
    <source>
        <dbReference type="ARBA" id="ARBA00023242"/>
    </source>
</evidence>
<dbReference type="InterPro" id="IPR036412">
    <property type="entry name" value="HAD-like_sf"/>
</dbReference>
<dbReference type="PANTHER" id="PTHR23081">
    <property type="entry name" value="RNA POLYMERASE II CTD PHOSPHATASE"/>
    <property type="match status" value="1"/>
</dbReference>
<dbReference type="PANTHER" id="PTHR23081:SF36">
    <property type="entry name" value="RNA POLYMERASE II SUBUNIT A C-TERMINAL DOMAIN PHOSPHATASE"/>
    <property type="match status" value="1"/>
</dbReference>
<evidence type="ECO:0000256" key="1">
    <source>
        <dbReference type="ARBA" id="ARBA00004123"/>
    </source>
</evidence>
<protein>
    <recommendedName>
        <fullName evidence="2">protein-serine/threonine phosphatase</fullName>
        <ecNumber evidence="2">3.1.3.16</ecNumber>
    </recommendedName>
</protein>
<dbReference type="OrthoDB" id="10249888at2759"/>
<gene>
    <name evidence="9" type="primary">FCP1</name>
    <name evidence="9" type="ORF">EHP00_1699</name>
</gene>
<proteinExistence type="predicted"/>
<dbReference type="Pfam" id="PF03031">
    <property type="entry name" value="NIF"/>
    <property type="match status" value="1"/>
</dbReference>
<dbReference type="AlphaFoldDB" id="A0A1W0E492"/>
<comment type="catalytic activity">
    <reaction evidence="5">
        <text>O-phospho-L-seryl-[protein] + H2O = L-seryl-[protein] + phosphate</text>
        <dbReference type="Rhea" id="RHEA:20629"/>
        <dbReference type="Rhea" id="RHEA-COMP:9863"/>
        <dbReference type="Rhea" id="RHEA-COMP:11604"/>
        <dbReference type="ChEBI" id="CHEBI:15377"/>
        <dbReference type="ChEBI" id="CHEBI:29999"/>
        <dbReference type="ChEBI" id="CHEBI:43474"/>
        <dbReference type="ChEBI" id="CHEBI:83421"/>
        <dbReference type="EC" id="3.1.3.16"/>
    </reaction>
</comment>
<evidence type="ECO:0000259" key="8">
    <source>
        <dbReference type="PROSITE" id="PS50969"/>
    </source>
</evidence>
<evidence type="ECO:0000313" key="9">
    <source>
        <dbReference type="EMBL" id="OQS54041.1"/>
    </source>
</evidence>
<dbReference type="InterPro" id="IPR001357">
    <property type="entry name" value="BRCT_dom"/>
</dbReference>